<protein>
    <submittedName>
        <fullName evidence="1">Uncharacterized protein</fullName>
    </submittedName>
</protein>
<keyword evidence="1" id="KW-0614">Plasmid</keyword>
<organism evidence="1 2">
    <name type="scientific">Vibrio breoganii</name>
    <dbReference type="NCBI Taxonomy" id="553239"/>
    <lineage>
        <taxon>Bacteria</taxon>
        <taxon>Pseudomonadati</taxon>
        <taxon>Pseudomonadota</taxon>
        <taxon>Gammaproteobacteria</taxon>
        <taxon>Vibrionales</taxon>
        <taxon>Vibrionaceae</taxon>
        <taxon>Vibrio</taxon>
    </lineage>
</organism>
<reference evidence="1 2" key="1">
    <citation type="submission" date="2016-06" db="EMBL/GenBank/DDBJ databases">
        <title>Adaptive Radiation by Waves of Gene Transfer Leads to Fine-Scale Resource Partitioning in Marine Microbes.</title>
        <authorList>
            <person name="Hehemann J.-H."/>
            <person name="Arevalo P."/>
            <person name="Datta M.S."/>
            <person name="Yu X."/>
            <person name="Corzett C."/>
            <person name="Henschel A."/>
            <person name="Preheim S.P."/>
            <person name="Timberlake S."/>
            <person name="Alm E.J."/>
            <person name="Polz M.F."/>
        </authorList>
    </citation>
    <scope>NUCLEOTIDE SEQUENCE [LARGE SCALE GENOMIC DNA]</scope>
    <source>
        <strain evidence="1 2">FF50</strain>
        <plasmid evidence="1 2">unnamed1</plasmid>
    </source>
</reference>
<geneLocation type="plasmid" evidence="1 2">
    <name>unnamed1</name>
</geneLocation>
<accession>A0AAN0Y037</accession>
<name>A0AAN0Y037_9VIBR</name>
<dbReference type="RefSeq" id="WP_065211407.1">
    <property type="nucleotide sequence ID" value="NZ_CP016179.1"/>
</dbReference>
<evidence type="ECO:0000313" key="2">
    <source>
        <dbReference type="Proteomes" id="UP000092018"/>
    </source>
</evidence>
<dbReference type="AlphaFoldDB" id="A0AAN0Y037"/>
<proteinExistence type="predicted"/>
<dbReference type="KEGG" id="vbr:A6E01_20775"/>
<dbReference type="Proteomes" id="UP000092018">
    <property type="component" value="Plasmid unnamed1"/>
</dbReference>
<gene>
    <name evidence="1" type="ORF">A6E01_20775</name>
</gene>
<dbReference type="EMBL" id="CP016179">
    <property type="protein sequence ID" value="ANO35648.1"/>
    <property type="molecule type" value="Genomic_DNA"/>
</dbReference>
<evidence type="ECO:0000313" key="1">
    <source>
        <dbReference type="EMBL" id="ANO35648.1"/>
    </source>
</evidence>
<sequence length="315" mass="35132">MSTLFVSSRTLPSGVTNLLMEYGLQEAFLGGTIVSSDDAGGDTALKAGYNLGLSRLASTEYNYNTRNKAFFSDLQLDNIKPENVILYSGDGASSISTFTAHTSDKIKQVITTYPDTPIVNLGANKPAFSRLVTERRLQLFSKHRINSQLEILSFLTNLIPNNCLLSTDNIDTITQLHPNAILLIPKDAGMGAMTQRDIKPFREYIRSIDMQDKENKTPFGQRVGEVFLPRELQFPTAMAYTLKASGVGGKYFCDYFKIKEAFHKIPKHHDTIIAPYQPSGLLHACWLSTVDIYNSLNRRIVLVVTNPERVSLPFL</sequence>